<keyword evidence="5" id="KW-1185">Reference proteome</keyword>
<feature type="transmembrane region" description="Helical" evidence="2">
    <location>
        <begin position="20"/>
        <end position="41"/>
    </location>
</feature>
<evidence type="ECO:0000313" key="4">
    <source>
        <dbReference type="EMBL" id="NYJ75518.1"/>
    </source>
</evidence>
<dbReference type="Proteomes" id="UP000571817">
    <property type="component" value="Unassembled WGS sequence"/>
</dbReference>
<proteinExistence type="predicted"/>
<dbReference type="Pfam" id="PF13472">
    <property type="entry name" value="Lipase_GDSL_2"/>
    <property type="match status" value="1"/>
</dbReference>
<dbReference type="EMBL" id="JACCFW010000001">
    <property type="protein sequence ID" value="NYJ75518.1"/>
    <property type="molecule type" value="Genomic_DNA"/>
</dbReference>
<gene>
    <name evidence="4" type="ORF">HNR15_002481</name>
</gene>
<name>A0A853DFD4_9MICO</name>
<evidence type="ECO:0000256" key="2">
    <source>
        <dbReference type="SAM" id="Phobius"/>
    </source>
</evidence>
<accession>A0A853DFD4</accession>
<sequence>MTRAPARRSTRLESAARHALPDAALAVGAIAAVVIAGVAIADGRATAGASARPSSASSVRTPSPTTSSAAGGSTTGTTAARPTAVFIGDSYTTGAGGDGTKWTTLLAQREGWREVNLGYRGTGYGMEFHAPDCPAAGCPDYLQVVSRAVAAHPAIVVVSGGRNDMTNQARAATNIPKIFQQLRQDLPKARIVAVSPFWDSGSYPAPLTALGAEVRSAVQQVGGQYVDVGSPLSGKAGLLSSGGVYPNADGYRAIAAAVAAALGTT</sequence>
<dbReference type="AlphaFoldDB" id="A0A853DFD4"/>
<comment type="caution">
    <text evidence="4">The sequence shown here is derived from an EMBL/GenBank/DDBJ whole genome shotgun (WGS) entry which is preliminary data.</text>
</comment>
<keyword evidence="2" id="KW-1133">Transmembrane helix</keyword>
<dbReference type="InterPro" id="IPR051532">
    <property type="entry name" value="Ester_Hydrolysis_Enzymes"/>
</dbReference>
<feature type="domain" description="SGNH hydrolase-type esterase" evidence="3">
    <location>
        <begin position="86"/>
        <end position="253"/>
    </location>
</feature>
<protein>
    <submittedName>
        <fullName evidence="4">Lysophospholipase L1-like esterase</fullName>
    </submittedName>
</protein>
<dbReference type="Gene3D" id="3.40.50.1110">
    <property type="entry name" value="SGNH hydrolase"/>
    <property type="match status" value="1"/>
</dbReference>
<evidence type="ECO:0000256" key="1">
    <source>
        <dbReference type="SAM" id="MobiDB-lite"/>
    </source>
</evidence>
<keyword evidence="2" id="KW-0472">Membrane</keyword>
<evidence type="ECO:0000259" key="3">
    <source>
        <dbReference type="Pfam" id="PF13472"/>
    </source>
</evidence>
<dbReference type="InterPro" id="IPR036514">
    <property type="entry name" value="SGNH_hydro_sf"/>
</dbReference>
<dbReference type="InterPro" id="IPR013830">
    <property type="entry name" value="SGNH_hydro"/>
</dbReference>
<keyword evidence="2" id="KW-0812">Transmembrane</keyword>
<reference evidence="4 5" key="1">
    <citation type="submission" date="2020-07" db="EMBL/GenBank/DDBJ databases">
        <title>Sequencing the genomes of 1000 actinobacteria strains.</title>
        <authorList>
            <person name="Klenk H.-P."/>
        </authorList>
    </citation>
    <scope>NUCLEOTIDE SEQUENCE [LARGE SCALE GENOMIC DNA]</scope>
    <source>
        <strain evidence="4 5">DSM 29531</strain>
    </source>
</reference>
<organism evidence="4 5">
    <name type="scientific">Allobranchiibius huperziae</name>
    <dbReference type="NCBI Taxonomy" id="1874116"/>
    <lineage>
        <taxon>Bacteria</taxon>
        <taxon>Bacillati</taxon>
        <taxon>Actinomycetota</taxon>
        <taxon>Actinomycetes</taxon>
        <taxon>Micrococcales</taxon>
        <taxon>Dermacoccaceae</taxon>
        <taxon>Allobranchiibius</taxon>
    </lineage>
</organism>
<dbReference type="PANTHER" id="PTHR30383">
    <property type="entry name" value="THIOESTERASE 1/PROTEASE 1/LYSOPHOSPHOLIPASE L1"/>
    <property type="match status" value="1"/>
</dbReference>
<dbReference type="SUPFAM" id="SSF52266">
    <property type="entry name" value="SGNH hydrolase"/>
    <property type="match status" value="1"/>
</dbReference>
<dbReference type="RefSeq" id="WP_179482261.1">
    <property type="nucleotide sequence ID" value="NZ_JACCFW010000001.1"/>
</dbReference>
<feature type="region of interest" description="Disordered" evidence="1">
    <location>
        <begin position="48"/>
        <end position="79"/>
    </location>
</feature>
<dbReference type="CDD" id="cd00229">
    <property type="entry name" value="SGNH_hydrolase"/>
    <property type="match status" value="1"/>
</dbReference>
<evidence type="ECO:0000313" key="5">
    <source>
        <dbReference type="Proteomes" id="UP000571817"/>
    </source>
</evidence>